<dbReference type="HOGENOM" id="CLU_1459256_0_0_9"/>
<comment type="caution">
    <text evidence="1">The sequence shown here is derived from an EMBL/GenBank/DDBJ whole genome shotgun (WGS) entry which is preliminary data.</text>
</comment>
<name>K1LZ91_9LACT</name>
<dbReference type="Proteomes" id="UP000005147">
    <property type="component" value="Unassembled WGS sequence"/>
</dbReference>
<dbReference type="AlphaFoldDB" id="K1LZ91"/>
<gene>
    <name evidence="1" type="ORF">HMPREF9707_00591</name>
</gene>
<keyword evidence="2" id="KW-1185">Reference proteome</keyword>
<dbReference type="STRING" id="883112.HMPREF9707_00591"/>
<evidence type="ECO:0000313" key="1">
    <source>
        <dbReference type="EMBL" id="EKB57292.1"/>
    </source>
</evidence>
<sequence length="190" mass="22380">MNKKYKNIFLYMIVQMFLLIPVFSIFINSASANEIKYDDFIGVYQIEDDSQLKYVEIEEGLVTLYSDKYNPFDAIDQKDTYHLLLEAVYDLIYNPHLSSLTELDEKENDQEVIIELIEYTSDNKDEFNFNTDYLVRIEAKADHFISKSTNQFKIKLKPNSSILLKLNEDGDLEDAHNNVTFKRIEMEKDN</sequence>
<dbReference type="RefSeq" id="WP_006701254.1">
    <property type="nucleotide sequence ID" value="NZ_JH932300.1"/>
</dbReference>
<proteinExistence type="predicted"/>
<reference evidence="1 2" key="1">
    <citation type="submission" date="2012-07" db="EMBL/GenBank/DDBJ databases">
        <title>The Genome Sequence of Facklamia ignava CCUG 37419.</title>
        <authorList>
            <consortium name="The Broad Institute Genome Sequencing Platform"/>
            <person name="Earl A."/>
            <person name="Ward D."/>
            <person name="Feldgarden M."/>
            <person name="Gevers D."/>
            <person name="Huys G."/>
            <person name="Walker B."/>
            <person name="Young S.K."/>
            <person name="Zeng Q."/>
            <person name="Gargeya S."/>
            <person name="Fitzgerald M."/>
            <person name="Haas B."/>
            <person name="Abouelleil A."/>
            <person name="Alvarado L."/>
            <person name="Arachchi H.M."/>
            <person name="Berlin A.M."/>
            <person name="Chapman S.B."/>
            <person name="Goldberg J."/>
            <person name="Griggs A."/>
            <person name="Gujja S."/>
            <person name="Hansen M."/>
            <person name="Howarth C."/>
            <person name="Imamovic A."/>
            <person name="Larimer J."/>
            <person name="McCowen C."/>
            <person name="Montmayeur A."/>
            <person name="Murphy C."/>
            <person name="Neiman D."/>
            <person name="Pearson M."/>
            <person name="Priest M."/>
            <person name="Roberts A."/>
            <person name="Saif S."/>
            <person name="Shea T."/>
            <person name="Sisk P."/>
            <person name="Sykes S."/>
            <person name="Wortman J."/>
            <person name="Nusbaum C."/>
            <person name="Birren B."/>
        </authorList>
    </citation>
    <scope>NUCLEOTIDE SEQUENCE [LARGE SCALE GENOMIC DNA]</scope>
    <source>
        <strain evidence="1 2">CCUG 37419</strain>
    </source>
</reference>
<accession>K1LZ91</accession>
<organism evidence="1 2">
    <name type="scientific">Falseniella ignava CCUG 37419</name>
    <dbReference type="NCBI Taxonomy" id="883112"/>
    <lineage>
        <taxon>Bacteria</taxon>
        <taxon>Bacillati</taxon>
        <taxon>Bacillota</taxon>
        <taxon>Bacilli</taxon>
        <taxon>Lactobacillales</taxon>
        <taxon>Aerococcaceae</taxon>
        <taxon>Falseniella</taxon>
    </lineage>
</organism>
<protein>
    <submittedName>
        <fullName evidence="1">Uncharacterized protein</fullName>
    </submittedName>
</protein>
<evidence type="ECO:0000313" key="2">
    <source>
        <dbReference type="Proteomes" id="UP000005147"/>
    </source>
</evidence>
<dbReference type="EMBL" id="AGZE01000018">
    <property type="protein sequence ID" value="EKB57292.1"/>
    <property type="molecule type" value="Genomic_DNA"/>
</dbReference>
<dbReference type="PATRIC" id="fig|883112.3.peg.587"/>